<dbReference type="Gene3D" id="1.10.10.410">
    <property type="match status" value="1"/>
</dbReference>
<dbReference type="GO" id="GO:0016740">
    <property type="term" value="F:transferase activity"/>
    <property type="evidence" value="ECO:0007669"/>
    <property type="project" value="UniProtKB-KW"/>
</dbReference>
<dbReference type="OrthoDB" id="9788127at2"/>
<dbReference type="SUPFAM" id="SSF89095">
    <property type="entry name" value="GatB/YqeY motif"/>
    <property type="match status" value="1"/>
</dbReference>
<accession>A0A364NVB8</accession>
<dbReference type="Pfam" id="PF09424">
    <property type="entry name" value="YqeY"/>
    <property type="match status" value="1"/>
</dbReference>
<evidence type="ECO:0000313" key="1">
    <source>
        <dbReference type="EMBL" id="RAU21002.1"/>
    </source>
</evidence>
<dbReference type="Proteomes" id="UP000251075">
    <property type="component" value="Unassembled WGS sequence"/>
</dbReference>
<evidence type="ECO:0000313" key="2">
    <source>
        <dbReference type="Proteomes" id="UP000251075"/>
    </source>
</evidence>
<dbReference type="InterPro" id="IPR023168">
    <property type="entry name" value="GatB_Yqey_C_2"/>
</dbReference>
<dbReference type="InterPro" id="IPR003789">
    <property type="entry name" value="Asn/Gln_tRNA_amidoTrase-B-like"/>
</dbReference>
<keyword evidence="2" id="KW-1185">Reference proteome</keyword>
<dbReference type="PANTHER" id="PTHR28055:SF1">
    <property type="entry name" value="ALTERED INHERITANCE OF MITOCHONDRIA PROTEIN 41, MITOCHONDRIAL"/>
    <property type="match status" value="1"/>
</dbReference>
<protein>
    <submittedName>
        <fullName evidence="1">Glutamyl-tRNA amidotransferase</fullName>
    </submittedName>
</protein>
<dbReference type="PANTHER" id="PTHR28055">
    <property type="entry name" value="ALTERED INHERITANCE OF MITOCHONDRIA PROTEIN 41, MITOCHONDRIAL"/>
    <property type="match status" value="1"/>
</dbReference>
<reference evidence="1 2" key="1">
    <citation type="submission" date="2017-11" db="EMBL/GenBank/DDBJ databases">
        <title>Draft genome sequence of magnetotactic bacterium Magnetospirillum kuznetsovii LBB-42.</title>
        <authorList>
            <person name="Grouzdev D.S."/>
            <person name="Rysina M.S."/>
            <person name="Baslerov R.V."/>
            <person name="Koziaeva V."/>
        </authorList>
    </citation>
    <scope>NUCLEOTIDE SEQUENCE [LARGE SCALE GENOMIC DNA]</scope>
    <source>
        <strain evidence="1 2">LBB-42</strain>
    </source>
</reference>
<name>A0A364NVB8_9PROT</name>
<dbReference type="GO" id="GO:0016884">
    <property type="term" value="F:carbon-nitrogen ligase activity, with glutamine as amido-N-donor"/>
    <property type="evidence" value="ECO:0007669"/>
    <property type="project" value="InterPro"/>
</dbReference>
<organism evidence="1 2">
    <name type="scientific">Paramagnetospirillum kuznetsovii</name>
    <dbReference type="NCBI Taxonomy" id="2053833"/>
    <lineage>
        <taxon>Bacteria</taxon>
        <taxon>Pseudomonadati</taxon>
        <taxon>Pseudomonadota</taxon>
        <taxon>Alphaproteobacteria</taxon>
        <taxon>Rhodospirillales</taxon>
        <taxon>Magnetospirillaceae</taxon>
        <taxon>Paramagnetospirillum</taxon>
    </lineage>
</organism>
<dbReference type="AlphaFoldDB" id="A0A364NVB8"/>
<dbReference type="InterPro" id="IPR019004">
    <property type="entry name" value="YqeY/Aim41"/>
</dbReference>
<sequence length="152" mass="16765">MLRQQLKDALKTAMLAKEARTVSTVRLIMAALKDRDIAARPKGQADGIADDEILQMLQAMIKQRRESITMYEQGNRPELAKQEGEEIAIIETFLPKQMTEAEVEAAIRAAIDDADATSIKDMGRVMAKLKERHAGQMDFAKAGPVVKALLSA</sequence>
<dbReference type="InterPro" id="IPR042184">
    <property type="entry name" value="YqeY/Aim41_N"/>
</dbReference>
<dbReference type="Gene3D" id="1.10.1510.10">
    <property type="entry name" value="Uncharacterised protein YqeY/AIM41 PF09424, N-terminal domain"/>
    <property type="match status" value="1"/>
</dbReference>
<comment type="caution">
    <text evidence="1">The sequence shown here is derived from an EMBL/GenBank/DDBJ whole genome shotgun (WGS) entry which is preliminary data.</text>
</comment>
<keyword evidence="1" id="KW-0808">Transferase</keyword>
<dbReference type="EMBL" id="PGTO01000014">
    <property type="protein sequence ID" value="RAU21002.1"/>
    <property type="molecule type" value="Genomic_DNA"/>
</dbReference>
<dbReference type="RefSeq" id="WP_112146351.1">
    <property type="nucleotide sequence ID" value="NZ_PGTO01000014.1"/>
</dbReference>
<gene>
    <name evidence="1" type="ORF">CU669_15570</name>
</gene>
<proteinExistence type="predicted"/>